<evidence type="ECO:0000313" key="7">
    <source>
        <dbReference type="EMBL" id="KAE8356310.1"/>
    </source>
</evidence>
<keyword evidence="3" id="KW-0238">DNA-binding</keyword>
<evidence type="ECO:0000256" key="2">
    <source>
        <dbReference type="ARBA" id="ARBA00023015"/>
    </source>
</evidence>
<dbReference type="Pfam" id="PF08493">
    <property type="entry name" value="AflR"/>
    <property type="match status" value="1"/>
</dbReference>
<evidence type="ECO:0000256" key="5">
    <source>
        <dbReference type="ARBA" id="ARBA00023242"/>
    </source>
</evidence>
<keyword evidence="5" id="KW-0539">Nucleus</keyword>
<keyword evidence="4" id="KW-0804">Transcription</keyword>
<protein>
    <recommendedName>
        <fullName evidence="6">Aflatoxin regulatory protein domain-containing protein</fullName>
    </recommendedName>
</protein>
<evidence type="ECO:0000313" key="8">
    <source>
        <dbReference type="Proteomes" id="UP000327118"/>
    </source>
</evidence>
<dbReference type="GO" id="GO:0003677">
    <property type="term" value="F:DNA binding"/>
    <property type="evidence" value="ECO:0007669"/>
    <property type="project" value="UniProtKB-KW"/>
</dbReference>
<dbReference type="GO" id="GO:0005634">
    <property type="term" value="C:nucleus"/>
    <property type="evidence" value="ECO:0007669"/>
    <property type="project" value="InterPro"/>
</dbReference>
<dbReference type="GO" id="GO:0006355">
    <property type="term" value="P:regulation of DNA-templated transcription"/>
    <property type="evidence" value="ECO:0007669"/>
    <property type="project" value="InterPro"/>
</dbReference>
<dbReference type="AlphaFoldDB" id="A0A5N6ZJG8"/>
<proteinExistence type="predicted"/>
<dbReference type="GO" id="GO:0045122">
    <property type="term" value="P:aflatoxin biosynthetic process"/>
    <property type="evidence" value="ECO:0007669"/>
    <property type="project" value="InterPro"/>
</dbReference>
<sequence>MKATTVLQVVHDPRTSCMRAESPPRTLRQTLDTTLDESRTAIETVREILDCPCARSIRVAIILVLITQQVMESYRTILTEHRSTPAAQCEKSLSGLNLSTSDIPMAIGRYHLDEEIRAKVIVQVLGCEMERIGSVLDILARYAKGMAQRPEELVLGSYIGSLQASRQDLLKSLQMSENC</sequence>
<evidence type="ECO:0000259" key="6">
    <source>
        <dbReference type="Pfam" id="PF08493"/>
    </source>
</evidence>
<dbReference type="InterPro" id="IPR013700">
    <property type="entry name" value="AflR"/>
</dbReference>
<accession>A0A5N6ZJG8</accession>
<keyword evidence="2" id="KW-0805">Transcription regulation</keyword>
<organism evidence="7 8">
    <name type="scientific">Aspergillus coremiiformis</name>
    <dbReference type="NCBI Taxonomy" id="138285"/>
    <lineage>
        <taxon>Eukaryota</taxon>
        <taxon>Fungi</taxon>
        <taxon>Dikarya</taxon>
        <taxon>Ascomycota</taxon>
        <taxon>Pezizomycotina</taxon>
        <taxon>Eurotiomycetes</taxon>
        <taxon>Eurotiomycetidae</taxon>
        <taxon>Eurotiales</taxon>
        <taxon>Aspergillaceae</taxon>
        <taxon>Aspergillus</taxon>
        <taxon>Aspergillus subgen. Circumdati</taxon>
    </lineage>
</organism>
<reference evidence="8" key="1">
    <citation type="submission" date="2019-04" db="EMBL/GenBank/DDBJ databases">
        <title>Friends and foes A comparative genomics studyof 23 Aspergillus species from section Flavi.</title>
        <authorList>
            <consortium name="DOE Joint Genome Institute"/>
            <person name="Kjaerbolling I."/>
            <person name="Vesth T."/>
            <person name="Frisvad J.C."/>
            <person name="Nybo J.L."/>
            <person name="Theobald S."/>
            <person name="Kildgaard S."/>
            <person name="Isbrandt T."/>
            <person name="Kuo A."/>
            <person name="Sato A."/>
            <person name="Lyhne E.K."/>
            <person name="Kogle M.E."/>
            <person name="Wiebenga A."/>
            <person name="Kun R.S."/>
            <person name="Lubbers R.J."/>
            <person name="Makela M.R."/>
            <person name="Barry K."/>
            <person name="Chovatia M."/>
            <person name="Clum A."/>
            <person name="Daum C."/>
            <person name="Haridas S."/>
            <person name="He G."/>
            <person name="LaButti K."/>
            <person name="Lipzen A."/>
            <person name="Mondo S."/>
            <person name="Riley R."/>
            <person name="Salamov A."/>
            <person name="Simmons B.A."/>
            <person name="Magnuson J.K."/>
            <person name="Henrissat B."/>
            <person name="Mortensen U.H."/>
            <person name="Larsen T.O."/>
            <person name="Devries R.P."/>
            <person name="Grigoriev I.V."/>
            <person name="Machida M."/>
            <person name="Baker S.E."/>
            <person name="Andersen M.R."/>
        </authorList>
    </citation>
    <scope>NUCLEOTIDE SEQUENCE [LARGE SCALE GENOMIC DNA]</scope>
    <source>
        <strain evidence="8">CBS 553.77</strain>
    </source>
</reference>
<keyword evidence="1" id="KW-0479">Metal-binding</keyword>
<gene>
    <name evidence="7" type="ORF">BDV28DRAFT_127452</name>
</gene>
<dbReference type="EMBL" id="ML739040">
    <property type="protein sequence ID" value="KAE8356310.1"/>
    <property type="molecule type" value="Genomic_DNA"/>
</dbReference>
<dbReference type="GO" id="GO:0046872">
    <property type="term" value="F:metal ion binding"/>
    <property type="evidence" value="ECO:0007669"/>
    <property type="project" value="UniProtKB-KW"/>
</dbReference>
<keyword evidence="8" id="KW-1185">Reference proteome</keyword>
<evidence type="ECO:0000256" key="3">
    <source>
        <dbReference type="ARBA" id="ARBA00023125"/>
    </source>
</evidence>
<dbReference type="OrthoDB" id="2740448at2759"/>
<evidence type="ECO:0000256" key="1">
    <source>
        <dbReference type="ARBA" id="ARBA00022723"/>
    </source>
</evidence>
<dbReference type="Proteomes" id="UP000327118">
    <property type="component" value="Unassembled WGS sequence"/>
</dbReference>
<feature type="domain" description="Aflatoxin regulatory protein" evidence="6">
    <location>
        <begin position="2"/>
        <end position="89"/>
    </location>
</feature>
<evidence type="ECO:0000256" key="4">
    <source>
        <dbReference type="ARBA" id="ARBA00023163"/>
    </source>
</evidence>
<name>A0A5N6ZJG8_9EURO</name>